<dbReference type="Proteomes" id="UP001529491">
    <property type="component" value="Chromosome"/>
</dbReference>
<keyword evidence="3" id="KW-1185">Reference proteome</keyword>
<reference evidence="2 3" key="1">
    <citation type="submission" date="2023-10" db="EMBL/GenBank/DDBJ databases">
        <title>Complete genome sequence of Shewanella sp. DAU334.</title>
        <authorList>
            <person name="Lee Y.-S."/>
            <person name="Jeong H.-R."/>
            <person name="Hwang E.-J."/>
            <person name="Choi Y.-L."/>
            <person name="Kim G.-D."/>
        </authorList>
    </citation>
    <scope>NUCLEOTIDE SEQUENCE [LARGE SCALE GENOMIC DNA]</scope>
    <source>
        <strain evidence="2 3">DAU334</strain>
    </source>
</reference>
<sequence length="122" mass="13368">MNRVKKTAVALACTLGISFAVSASETATVLVENGIFVNYINDINVREQTSPLTLKAGKNLLEMQADNSNDTFYLLVNIPADGQYTLSRIATDFKLTDAQGKEVHSYQYNYSTHGNTTIEIGD</sequence>
<feature type="signal peptide" evidence="1">
    <location>
        <begin position="1"/>
        <end position="23"/>
    </location>
</feature>
<organism evidence="2 3">
    <name type="scientific">Shewanella youngdeokensis</name>
    <dbReference type="NCBI Taxonomy" id="2999068"/>
    <lineage>
        <taxon>Bacteria</taxon>
        <taxon>Pseudomonadati</taxon>
        <taxon>Pseudomonadota</taxon>
        <taxon>Gammaproteobacteria</taxon>
        <taxon>Alteromonadales</taxon>
        <taxon>Shewanellaceae</taxon>
        <taxon>Shewanella</taxon>
    </lineage>
</organism>
<accession>A0ABZ0JUW3</accession>
<keyword evidence="1" id="KW-0732">Signal</keyword>
<gene>
    <name evidence="2" type="ORF">RGE70_11845</name>
</gene>
<protein>
    <recommendedName>
        <fullName evidence="4">DUF2057 domain-containing protein</fullName>
    </recommendedName>
</protein>
<feature type="chain" id="PRO_5046448871" description="DUF2057 domain-containing protein" evidence="1">
    <location>
        <begin position="24"/>
        <end position="122"/>
    </location>
</feature>
<dbReference type="EMBL" id="CP136522">
    <property type="protein sequence ID" value="WOT04026.1"/>
    <property type="molecule type" value="Genomic_DNA"/>
</dbReference>
<evidence type="ECO:0000256" key="1">
    <source>
        <dbReference type="SAM" id="SignalP"/>
    </source>
</evidence>
<evidence type="ECO:0000313" key="2">
    <source>
        <dbReference type="EMBL" id="WOT04026.1"/>
    </source>
</evidence>
<proteinExistence type="predicted"/>
<evidence type="ECO:0008006" key="4">
    <source>
        <dbReference type="Google" id="ProtNLM"/>
    </source>
</evidence>
<evidence type="ECO:0000313" key="3">
    <source>
        <dbReference type="Proteomes" id="UP001529491"/>
    </source>
</evidence>
<dbReference type="RefSeq" id="WP_310471655.1">
    <property type="nucleotide sequence ID" value="NZ_CP136522.1"/>
</dbReference>
<name>A0ABZ0JUW3_9GAMM</name>